<keyword evidence="6" id="KW-0175">Coiled coil</keyword>
<organism evidence="8 9">
    <name type="scientific">Stephania japonica</name>
    <dbReference type="NCBI Taxonomy" id="461633"/>
    <lineage>
        <taxon>Eukaryota</taxon>
        <taxon>Viridiplantae</taxon>
        <taxon>Streptophyta</taxon>
        <taxon>Embryophyta</taxon>
        <taxon>Tracheophyta</taxon>
        <taxon>Spermatophyta</taxon>
        <taxon>Magnoliopsida</taxon>
        <taxon>Ranunculales</taxon>
        <taxon>Menispermaceae</taxon>
        <taxon>Menispermoideae</taxon>
        <taxon>Cissampelideae</taxon>
        <taxon>Stephania</taxon>
    </lineage>
</organism>
<comment type="caution">
    <text evidence="8">The sequence shown here is derived from an EMBL/GenBank/DDBJ whole genome shotgun (WGS) entry which is preliminary data.</text>
</comment>
<gene>
    <name evidence="8" type="ORF">Sjap_011891</name>
</gene>
<keyword evidence="5 7" id="KW-0472">Membrane</keyword>
<comment type="subcellular location">
    <subcellularLocation>
        <location evidence="1">Membrane</location>
        <topology evidence="1">Multi-pass membrane protein</topology>
    </subcellularLocation>
</comment>
<keyword evidence="3 7" id="KW-0812">Transmembrane</keyword>
<evidence type="ECO:0000313" key="9">
    <source>
        <dbReference type="Proteomes" id="UP001417504"/>
    </source>
</evidence>
<keyword evidence="9" id="KW-1185">Reference proteome</keyword>
<evidence type="ECO:0000256" key="4">
    <source>
        <dbReference type="ARBA" id="ARBA00022989"/>
    </source>
</evidence>
<dbReference type="AlphaFoldDB" id="A0AAP0JCF4"/>
<dbReference type="Pfam" id="PF14802">
    <property type="entry name" value="TMEM192"/>
    <property type="match status" value="1"/>
</dbReference>
<evidence type="ECO:0000313" key="8">
    <source>
        <dbReference type="EMBL" id="KAK9131404.1"/>
    </source>
</evidence>
<feature type="transmembrane region" description="Helical" evidence="7">
    <location>
        <begin position="141"/>
        <end position="158"/>
    </location>
</feature>
<dbReference type="Proteomes" id="UP001417504">
    <property type="component" value="Unassembled WGS sequence"/>
</dbReference>
<feature type="coiled-coil region" evidence="6">
    <location>
        <begin position="351"/>
        <end position="434"/>
    </location>
</feature>
<feature type="transmembrane region" description="Helical" evidence="7">
    <location>
        <begin position="242"/>
        <end position="264"/>
    </location>
</feature>
<proteinExistence type="inferred from homology"/>
<dbReference type="GO" id="GO:0005770">
    <property type="term" value="C:late endosome"/>
    <property type="evidence" value="ECO:0007669"/>
    <property type="project" value="TreeGrafter"/>
</dbReference>
<evidence type="ECO:0000256" key="1">
    <source>
        <dbReference type="ARBA" id="ARBA00004141"/>
    </source>
</evidence>
<protein>
    <submittedName>
        <fullName evidence="8">Uncharacterized protein</fullName>
    </submittedName>
</protein>
<evidence type="ECO:0000256" key="5">
    <source>
        <dbReference type="ARBA" id="ARBA00023136"/>
    </source>
</evidence>
<dbReference type="GO" id="GO:0005765">
    <property type="term" value="C:lysosomal membrane"/>
    <property type="evidence" value="ECO:0007669"/>
    <property type="project" value="TreeGrafter"/>
</dbReference>
<dbReference type="PANTHER" id="PTHR31592:SF1">
    <property type="entry name" value="TRANSMEMBRANE PROTEIN 192"/>
    <property type="match status" value="1"/>
</dbReference>
<dbReference type="InterPro" id="IPR029399">
    <property type="entry name" value="TMEM192"/>
</dbReference>
<evidence type="ECO:0000256" key="7">
    <source>
        <dbReference type="SAM" id="Phobius"/>
    </source>
</evidence>
<dbReference type="PANTHER" id="PTHR31592">
    <property type="entry name" value="TRANSMEMBRANE PROTEIN 192"/>
    <property type="match status" value="1"/>
</dbReference>
<feature type="transmembrane region" description="Helical" evidence="7">
    <location>
        <begin position="209"/>
        <end position="230"/>
    </location>
</feature>
<evidence type="ECO:0000256" key="6">
    <source>
        <dbReference type="SAM" id="Coils"/>
    </source>
</evidence>
<reference evidence="8 9" key="1">
    <citation type="submission" date="2024-01" db="EMBL/GenBank/DDBJ databases">
        <title>Genome assemblies of Stephania.</title>
        <authorList>
            <person name="Yang L."/>
        </authorList>
    </citation>
    <scope>NUCLEOTIDE SEQUENCE [LARGE SCALE GENOMIC DNA]</scope>
    <source>
        <strain evidence="8">QJT</strain>
        <tissue evidence="8">Leaf</tissue>
    </source>
</reference>
<evidence type="ECO:0000256" key="2">
    <source>
        <dbReference type="ARBA" id="ARBA00006314"/>
    </source>
</evidence>
<name>A0AAP0JCF4_9MAGN</name>
<sequence length="450" mass="51354">MLPLEANDGDARQQWRSEAAMETRGSTTIAGEILISEFRSEELARDGERATLFTYVSVSGREHCGFFTGSIFAESDVVNRLFFSYANLIRKAPSSTLLAELNSLLIETASIALMENRNNKIWFWFVDILHEAPLYGHRKPARVLGSYAVVAVAAPWIFVSIQRIISPLLCSCSAALLIITGLFQQYLVYEVQKVRLQGYYIFSQKLKHIIRLPFATVAYGTALMLLFVVWHPHIGILSISAWLRIIMFVEVLCVGSFMSLYIGYVHQYNKLNSEPDVLKSLYSALQPSSSLEDLRYHDGGRLSDQQMALLQYQRENIHYLNEEILRLQECLSKYERTNDGSTPQVDLAHLLAARDQELRALSAEMNQVQSELRLARNLIAERDSEVQRIRTTNNQYVEENERLRAILGEWSARAAKLERALEMERMSNLELQKKIAKLRNHSAPTEQNGD</sequence>
<dbReference type="EMBL" id="JBBNAE010000004">
    <property type="protein sequence ID" value="KAK9131404.1"/>
    <property type="molecule type" value="Genomic_DNA"/>
</dbReference>
<keyword evidence="4 7" id="KW-1133">Transmembrane helix</keyword>
<evidence type="ECO:0000256" key="3">
    <source>
        <dbReference type="ARBA" id="ARBA00022692"/>
    </source>
</evidence>
<accession>A0AAP0JCF4</accession>
<comment type="similarity">
    <text evidence="2">Belongs to the TMEM192 family.</text>
</comment>
<feature type="transmembrane region" description="Helical" evidence="7">
    <location>
        <begin position="164"/>
        <end position="188"/>
    </location>
</feature>